<dbReference type="Proteomes" id="UP000304953">
    <property type="component" value="Unassembled WGS sequence"/>
</dbReference>
<evidence type="ECO:0000313" key="2">
    <source>
        <dbReference type="Proteomes" id="UP000304953"/>
    </source>
</evidence>
<gene>
    <name evidence="1" type="ORF">E5329_09960</name>
</gene>
<name>A0AC61RWJ4_9FIRM</name>
<dbReference type="EMBL" id="SRYA01000017">
    <property type="protein sequence ID" value="TGY96346.1"/>
    <property type="molecule type" value="Genomic_DNA"/>
</dbReference>
<accession>A0AC61RWJ4</accession>
<sequence>MLDEYTLFLDESYTYEQNGRKPAFAIGGFIVKNDEIPKINSGIDIIKLNIWNDVPDSQSVILHELDLKQAISSRKPRNTLKPEYVRFRDNRNLAQHLYNKISKLIKDSQIYTIGCVIKSDDYYDNFSKSEIANEISLVCMQIILENYTHFLFKNKAVGKIVYESRDTFDKIMLMRFYQVSSIGTMYVRPDAIQQRILQFAFTHKSENSQCLQLADFMPNQMARKKSGKSIYKNVRALTNAILSKSYDGMSGNTDRFGIKIIPRIISNIS</sequence>
<comment type="caution">
    <text evidence="1">The sequence shown here is derived from an EMBL/GenBank/DDBJ whole genome shotgun (WGS) entry which is preliminary data.</text>
</comment>
<evidence type="ECO:0000313" key="1">
    <source>
        <dbReference type="EMBL" id="TGY96346.1"/>
    </source>
</evidence>
<proteinExistence type="predicted"/>
<protein>
    <submittedName>
        <fullName evidence="1">DUF3800 domain-containing protein</fullName>
    </submittedName>
</protein>
<organism evidence="1 2">
    <name type="scientific">Petralouisia muris</name>
    <dbReference type="NCBI Taxonomy" id="3032872"/>
    <lineage>
        <taxon>Bacteria</taxon>
        <taxon>Bacillati</taxon>
        <taxon>Bacillota</taxon>
        <taxon>Clostridia</taxon>
        <taxon>Lachnospirales</taxon>
        <taxon>Lachnospiraceae</taxon>
        <taxon>Petralouisia</taxon>
    </lineage>
</organism>
<keyword evidence="2" id="KW-1185">Reference proteome</keyword>
<reference evidence="1" key="1">
    <citation type="submission" date="2019-04" db="EMBL/GenBank/DDBJ databases">
        <title>Microbes associate with the intestines of laboratory mice.</title>
        <authorList>
            <person name="Navarre W."/>
            <person name="Wong E."/>
            <person name="Huang K."/>
            <person name="Tropini C."/>
            <person name="Ng K."/>
            <person name="Yu B."/>
        </authorList>
    </citation>
    <scope>NUCLEOTIDE SEQUENCE</scope>
    <source>
        <strain evidence="1">NM01_1-7b</strain>
    </source>
</reference>